<accession>A0A8J2JFM8</accession>
<organism evidence="1 2">
    <name type="scientific">Allacma fusca</name>
    <dbReference type="NCBI Taxonomy" id="39272"/>
    <lineage>
        <taxon>Eukaryota</taxon>
        <taxon>Metazoa</taxon>
        <taxon>Ecdysozoa</taxon>
        <taxon>Arthropoda</taxon>
        <taxon>Hexapoda</taxon>
        <taxon>Collembola</taxon>
        <taxon>Symphypleona</taxon>
        <taxon>Sminthuridae</taxon>
        <taxon>Allacma</taxon>
    </lineage>
</organism>
<dbReference type="OrthoDB" id="10262177at2759"/>
<dbReference type="AlphaFoldDB" id="A0A8J2JFM8"/>
<keyword evidence="2" id="KW-1185">Reference proteome</keyword>
<comment type="caution">
    <text evidence="1">The sequence shown here is derived from an EMBL/GenBank/DDBJ whole genome shotgun (WGS) entry which is preliminary data.</text>
</comment>
<feature type="non-terminal residue" evidence="1">
    <location>
        <position position="44"/>
    </location>
</feature>
<dbReference type="EMBL" id="CAJVCH010062321">
    <property type="protein sequence ID" value="CAG7719541.1"/>
    <property type="molecule type" value="Genomic_DNA"/>
</dbReference>
<sequence length="44" mass="5131">ILANAAYSSTLPDLFYNEEQLQMQQSLKKIIDNEINPFVDEWEA</sequence>
<name>A0A8J2JFM8_9HEXA</name>
<reference evidence="1" key="1">
    <citation type="submission" date="2021-06" db="EMBL/GenBank/DDBJ databases">
        <authorList>
            <person name="Hodson N. C."/>
            <person name="Mongue J. A."/>
            <person name="Jaron S. K."/>
        </authorList>
    </citation>
    <scope>NUCLEOTIDE SEQUENCE</scope>
</reference>
<evidence type="ECO:0000313" key="2">
    <source>
        <dbReference type="Proteomes" id="UP000708208"/>
    </source>
</evidence>
<dbReference type="Proteomes" id="UP000708208">
    <property type="component" value="Unassembled WGS sequence"/>
</dbReference>
<protein>
    <submittedName>
        <fullName evidence="1">Uncharacterized protein</fullName>
    </submittedName>
</protein>
<evidence type="ECO:0000313" key="1">
    <source>
        <dbReference type="EMBL" id="CAG7719541.1"/>
    </source>
</evidence>
<gene>
    <name evidence="1" type="ORF">AFUS01_LOCUS8863</name>
</gene>
<proteinExistence type="predicted"/>
<feature type="non-terminal residue" evidence="1">
    <location>
        <position position="1"/>
    </location>
</feature>